<dbReference type="InterPro" id="IPR011004">
    <property type="entry name" value="Trimer_LpxA-like_sf"/>
</dbReference>
<proteinExistence type="inferred from homology"/>
<evidence type="ECO:0000256" key="1">
    <source>
        <dbReference type="ARBA" id="ARBA00023595"/>
    </source>
</evidence>
<evidence type="ECO:0000313" key="3">
    <source>
        <dbReference type="EMBL" id="CAD8241248.1"/>
    </source>
</evidence>
<dbReference type="PANTHER" id="PTHR13061">
    <property type="entry name" value="DYNACTIN SUBUNIT P25"/>
    <property type="match status" value="1"/>
</dbReference>
<protein>
    <recommendedName>
        <fullName evidence="4">Gamma carbonic anhydrase</fullName>
    </recommendedName>
</protein>
<evidence type="ECO:0000256" key="2">
    <source>
        <dbReference type="ARBA" id="ARBA00034694"/>
    </source>
</evidence>
<dbReference type="Gene3D" id="2.160.10.10">
    <property type="entry name" value="Hexapeptide repeat proteins"/>
    <property type="match status" value="1"/>
</dbReference>
<dbReference type="SUPFAM" id="SSF51161">
    <property type="entry name" value="Trimeric LpxA-like enzymes"/>
    <property type="match status" value="1"/>
</dbReference>
<dbReference type="EMBL" id="HBDZ01009166">
    <property type="protein sequence ID" value="CAD8241248.1"/>
    <property type="molecule type" value="Transcribed_RNA"/>
</dbReference>
<dbReference type="InterPro" id="IPR050484">
    <property type="entry name" value="Transf_Hexapept/Carb_Anhydrase"/>
</dbReference>
<comment type="subcellular location">
    <subcellularLocation>
        <location evidence="2">Mitochondrion membrane</location>
        <topology evidence="2">Peripheral membrane protein</topology>
        <orientation evidence="2">Matrix side</orientation>
    </subcellularLocation>
</comment>
<sequence length="259" mass="27166">MATAVLRTLGGIFKESGQALERLGSAMQGKYAFQEQLSRHRTLMSLGDKIPAVHPSSFVAPSAAVVGDVKVGEGSSIWYGAVLRADVNSITIGKNSNIQDGTIIHVAKNNAKASLLPAIIGNNVTVGHKAVLHACTIEDSALVGMGATVLDGAVVRSGSMVAAGALVTSGTEVKSGQLWGGAPAKMMRELTAKEKAFLDTSAEAYTALAAGHKVEADKSFETLLEEADEREYLTTRDEQYDISLGVVNTSSKKEHPDLV</sequence>
<gene>
    <name evidence="3" type="ORF">PCOL08062_LOCUS7013</name>
</gene>
<accession>A0A7R9TP33</accession>
<dbReference type="CDD" id="cd04645">
    <property type="entry name" value="LbH_gamma_CA_like"/>
    <property type="match status" value="1"/>
</dbReference>
<dbReference type="PANTHER" id="PTHR13061:SF50">
    <property type="entry name" value="GAMMA CARBONIC ANHYDRASE 1, MITOCHONDRIAL"/>
    <property type="match status" value="1"/>
</dbReference>
<dbReference type="GO" id="GO:0031966">
    <property type="term" value="C:mitochondrial membrane"/>
    <property type="evidence" value="ECO:0007669"/>
    <property type="project" value="UniProtKB-SubCell"/>
</dbReference>
<evidence type="ECO:0008006" key="4">
    <source>
        <dbReference type="Google" id="ProtNLM"/>
    </source>
</evidence>
<name>A0A7R9TP33_9VIRI</name>
<comment type="similarity">
    <text evidence="1">Belongs to the gamma-class carbonic anhydrase family.</text>
</comment>
<dbReference type="AlphaFoldDB" id="A0A7R9TP33"/>
<organism evidence="3">
    <name type="scientific">Prasinoderma coloniale</name>
    <dbReference type="NCBI Taxonomy" id="156133"/>
    <lineage>
        <taxon>Eukaryota</taxon>
        <taxon>Viridiplantae</taxon>
        <taxon>Prasinodermophyta</taxon>
        <taxon>Prasinodermophyceae</taxon>
        <taxon>Prasinodermales</taxon>
        <taxon>Prasinodermaceae</taxon>
        <taxon>Prasinoderma</taxon>
    </lineage>
</organism>
<reference evidence="3" key="1">
    <citation type="submission" date="2021-01" db="EMBL/GenBank/DDBJ databases">
        <authorList>
            <person name="Corre E."/>
            <person name="Pelletier E."/>
            <person name="Niang G."/>
            <person name="Scheremetjew M."/>
            <person name="Finn R."/>
            <person name="Kale V."/>
            <person name="Holt S."/>
            <person name="Cochrane G."/>
            <person name="Meng A."/>
            <person name="Brown T."/>
            <person name="Cohen L."/>
        </authorList>
    </citation>
    <scope>NUCLEOTIDE SEQUENCE</scope>
    <source>
        <strain evidence="3">CCMP1413</strain>
    </source>
</reference>
<dbReference type="InterPro" id="IPR047324">
    <property type="entry name" value="LbH_gamma_CA-like"/>
</dbReference>